<evidence type="ECO:0000256" key="9">
    <source>
        <dbReference type="SAM" id="MobiDB-lite"/>
    </source>
</evidence>
<feature type="region of interest" description="Disordered" evidence="9">
    <location>
        <begin position="1"/>
        <end position="57"/>
    </location>
</feature>
<keyword evidence="3" id="KW-1003">Cell membrane</keyword>
<name>K0T4Z2_THAOC</name>
<evidence type="ECO:0000256" key="2">
    <source>
        <dbReference type="ARBA" id="ARBA00022448"/>
    </source>
</evidence>
<feature type="compositionally biased region" description="Polar residues" evidence="9">
    <location>
        <begin position="1"/>
        <end position="12"/>
    </location>
</feature>
<evidence type="ECO:0000256" key="7">
    <source>
        <dbReference type="ARBA" id="ARBA00022989"/>
    </source>
</evidence>
<feature type="transmembrane region" description="Helical" evidence="10">
    <location>
        <begin position="237"/>
        <end position="256"/>
    </location>
</feature>
<dbReference type="PANTHER" id="PTHR24221:SF620">
    <property type="entry name" value="ABC TRANSMEMBRANE TYPE-1 DOMAIN-CONTAINING PROTEIN"/>
    <property type="match status" value="1"/>
</dbReference>
<feature type="domain" description="ABC transmembrane type-1" evidence="12">
    <location>
        <begin position="83"/>
        <end position="391"/>
    </location>
</feature>
<dbReference type="SUPFAM" id="SSF52540">
    <property type="entry name" value="P-loop containing nucleoside triphosphate hydrolases"/>
    <property type="match status" value="1"/>
</dbReference>
<comment type="subcellular location">
    <subcellularLocation>
        <location evidence="1">Cell membrane</location>
        <topology evidence="1">Multi-pass membrane protein</topology>
    </subcellularLocation>
</comment>
<evidence type="ECO:0008006" key="15">
    <source>
        <dbReference type="Google" id="ProtNLM"/>
    </source>
</evidence>
<evidence type="ECO:0000256" key="6">
    <source>
        <dbReference type="ARBA" id="ARBA00022840"/>
    </source>
</evidence>
<dbReference type="Gene3D" id="3.40.50.300">
    <property type="entry name" value="P-loop containing nucleotide triphosphate hydrolases"/>
    <property type="match status" value="1"/>
</dbReference>
<dbReference type="InterPro" id="IPR036640">
    <property type="entry name" value="ABC1_TM_sf"/>
</dbReference>
<dbReference type="PANTHER" id="PTHR24221">
    <property type="entry name" value="ATP-BINDING CASSETTE SUB-FAMILY B"/>
    <property type="match status" value="1"/>
</dbReference>
<dbReference type="eggNOG" id="KOG0056">
    <property type="taxonomic scope" value="Eukaryota"/>
</dbReference>
<feature type="domain" description="ABC transporter" evidence="11">
    <location>
        <begin position="488"/>
        <end position="730"/>
    </location>
</feature>
<dbReference type="InterPro" id="IPR003593">
    <property type="entry name" value="AAA+_ATPase"/>
</dbReference>
<dbReference type="InterPro" id="IPR017871">
    <property type="entry name" value="ABC_transporter-like_CS"/>
</dbReference>
<evidence type="ECO:0000256" key="5">
    <source>
        <dbReference type="ARBA" id="ARBA00022741"/>
    </source>
</evidence>
<dbReference type="AlphaFoldDB" id="K0T4Z2"/>
<comment type="caution">
    <text evidence="13">The sequence shown here is derived from an EMBL/GenBank/DDBJ whole genome shotgun (WGS) entry which is preliminary data.</text>
</comment>
<keyword evidence="5" id="KW-0547">Nucleotide-binding</keyword>
<dbReference type="Gene3D" id="1.20.1560.10">
    <property type="entry name" value="ABC transporter type 1, transmembrane domain"/>
    <property type="match status" value="1"/>
</dbReference>
<keyword evidence="7 10" id="KW-1133">Transmembrane helix</keyword>
<dbReference type="InterPro" id="IPR011527">
    <property type="entry name" value="ABC1_TM_dom"/>
</dbReference>
<dbReference type="OMA" id="STERYIQ"/>
<evidence type="ECO:0000256" key="10">
    <source>
        <dbReference type="SAM" id="Phobius"/>
    </source>
</evidence>
<dbReference type="PROSITE" id="PS50929">
    <property type="entry name" value="ABC_TM1F"/>
    <property type="match status" value="1"/>
</dbReference>
<evidence type="ECO:0000313" key="13">
    <source>
        <dbReference type="EMBL" id="EJK72174.1"/>
    </source>
</evidence>
<feature type="transmembrane region" description="Helical" evidence="10">
    <location>
        <begin position="209"/>
        <end position="231"/>
    </location>
</feature>
<dbReference type="Pfam" id="PF00664">
    <property type="entry name" value="ABC_membrane"/>
    <property type="match status" value="1"/>
</dbReference>
<evidence type="ECO:0000259" key="12">
    <source>
        <dbReference type="PROSITE" id="PS50929"/>
    </source>
</evidence>
<sequence>MSSATPTPTSEKTPLLDAAVQPSKAGGPSNGADKTSSNGRADSSEAEAPAKRVKGNPPSWREAFHEIVPFLKPEDSEHTVLAALALLAVLVEKVVAVVPPLAIRRAVDAIAAFGGSDNLGENEYGELKRSTFETVTWSIVAFFLLKTLDSVISSFQTICQRSVSLDAERRFAVSLFKHMQVLGAAYHLERHAGEQMSILSRGTSATSTIIDALLFTLLPTFFEAFVISSVFAKVLRLPLIGLTTLASVALFLIYTVKVTNLRLDQRRRVIEKNDAVGRIETETLVNYETVAMFGREEKEVGSYGEVRSEYKEERVKMLSLFSLLQLGQQSIRLAGTCIGLWLAGRATVYGTSGSGGDELLSAGSFVVVQLYIQQLFQPLTYLGFTYRQLTEALTDLEKATTLLKKKPLIVDSPDAVSWNEALELQGKSMGASSGDITFDDVSFKYRVRKRSMQDGAKSGRRGAGFGHGRRGGGGRGMWSGHGKGNFWIKSAAAKDGKPNGEDDEAKIEMGGITNVSFHIPAGKTAALVGPSVRLILRLYDADTGSVSVDGINVKAMQQTSLRSNIGVVAQETILFHSSLRENTGQVIYGKEDASDEEVDEAVRVSALEALVKSMPDGLETLVGERGMKLSGGERQRVGLARCVIKQPKLVLLDEATSALDSGTEREIQRNILSQQAEVCKGRTTLMIAHRLSTARRADIILVLDKGSLVEQGTHDELLERGGLYAKLWSDQMSGETLDEL</sequence>
<evidence type="ECO:0000256" key="4">
    <source>
        <dbReference type="ARBA" id="ARBA00022692"/>
    </source>
</evidence>
<keyword evidence="14" id="KW-1185">Reference proteome</keyword>
<feature type="compositionally biased region" description="Polar residues" evidence="9">
    <location>
        <begin position="32"/>
        <end position="41"/>
    </location>
</feature>
<dbReference type="SUPFAM" id="SSF90123">
    <property type="entry name" value="ABC transporter transmembrane region"/>
    <property type="match status" value="1"/>
</dbReference>
<dbReference type="SMART" id="SM00382">
    <property type="entry name" value="AAA"/>
    <property type="match status" value="1"/>
</dbReference>
<reference evidence="13 14" key="1">
    <citation type="journal article" date="2012" name="Genome Biol.">
        <title>Genome and low-iron response of an oceanic diatom adapted to chronic iron limitation.</title>
        <authorList>
            <person name="Lommer M."/>
            <person name="Specht M."/>
            <person name="Roy A.S."/>
            <person name="Kraemer L."/>
            <person name="Andreson R."/>
            <person name="Gutowska M.A."/>
            <person name="Wolf J."/>
            <person name="Bergner S.V."/>
            <person name="Schilhabel M.B."/>
            <person name="Klostermeier U.C."/>
            <person name="Beiko R.G."/>
            <person name="Rosenstiel P."/>
            <person name="Hippler M."/>
            <person name="Laroche J."/>
        </authorList>
    </citation>
    <scope>NUCLEOTIDE SEQUENCE [LARGE SCALE GENOMIC DNA]</scope>
    <source>
        <strain evidence="13 14">CCMP1005</strain>
    </source>
</reference>
<organism evidence="13 14">
    <name type="scientific">Thalassiosira oceanica</name>
    <name type="common">Marine diatom</name>
    <dbReference type="NCBI Taxonomy" id="159749"/>
    <lineage>
        <taxon>Eukaryota</taxon>
        <taxon>Sar</taxon>
        <taxon>Stramenopiles</taxon>
        <taxon>Ochrophyta</taxon>
        <taxon>Bacillariophyta</taxon>
        <taxon>Coscinodiscophyceae</taxon>
        <taxon>Thalassiosirophycidae</taxon>
        <taxon>Thalassiosirales</taxon>
        <taxon>Thalassiosiraceae</taxon>
        <taxon>Thalassiosira</taxon>
    </lineage>
</organism>
<dbReference type="GO" id="GO:0005524">
    <property type="term" value="F:ATP binding"/>
    <property type="evidence" value="ECO:0007669"/>
    <property type="project" value="UniProtKB-KW"/>
</dbReference>
<evidence type="ECO:0000313" key="14">
    <source>
        <dbReference type="Proteomes" id="UP000266841"/>
    </source>
</evidence>
<feature type="region of interest" description="Disordered" evidence="9">
    <location>
        <begin position="452"/>
        <end position="477"/>
    </location>
</feature>
<dbReference type="Proteomes" id="UP000266841">
    <property type="component" value="Unassembled WGS sequence"/>
</dbReference>
<keyword evidence="6" id="KW-0067">ATP-binding</keyword>
<accession>K0T4Z2</accession>
<proteinExistence type="predicted"/>
<dbReference type="Pfam" id="PF00005">
    <property type="entry name" value="ABC_tran"/>
    <property type="match status" value="1"/>
</dbReference>
<protein>
    <recommendedName>
        <fullName evidence="15">ABC transporter</fullName>
    </recommendedName>
</protein>
<keyword evidence="4 10" id="KW-0812">Transmembrane</keyword>
<dbReference type="GO" id="GO:0016887">
    <property type="term" value="F:ATP hydrolysis activity"/>
    <property type="evidence" value="ECO:0007669"/>
    <property type="project" value="InterPro"/>
</dbReference>
<keyword evidence="8 10" id="KW-0472">Membrane</keyword>
<dbReference type="PROSITE" id="PS50893">
    <property type="entry name" value="ABC_TRANSPORTER_2"/>
    <property type="match status" value="1"/>
</dbReference>
<dbReference type="GO" id="GO:0005886">
    <property type="term" value="C:plasma membrane"/>
    <property type="evidence" value="ECO:0007669"/>
    <property type="project" value="UniProtKB-SubCell"/>
</dbReference>
<dbReference type="EMBL" id="AGNL01006270">
    <property type="protein sequence ID" value="EJK72174.1"/>
    <property type="molecule type" value="Genomic_DNA"/>
</dbReference>
<evidence type="ECO:0000256" key="3">
    <source>
        <dbReference type="ARBA" id="ARBA00022475"/>
    </source>
</evidence>
<dbReference type="InterPro" id="IPR003439">
    <property type="entry name" value="ABC_transporter-like_ATP-bd"/>
</dbReference>
<dbReference type="InterPro" id="IPR027417">
    <property type="entry name" value="P-loop_NTPase"/>
</dbReference>
<evidence type="ECO:0000259" key="11">
    <source>
        <dbReference type="PROSITE" id="PS50893"/>
    </source>
</evidence>
<dbReference type="OrthoDB" id="6500128at2759"/>
<evidence type="ECO:0000256" key="8">
    <source>
        <dbReference type="ARBA" id="ARBA00023136"/>
    </source>
</evidence>
<dbReference type="GO" id="GO:0140359">
    <property type="term" value="F:ABC-type transporter activity"/>
    <property type="evidence" value="ECO:0007669"/>
    <property type="project" value="InterPro"/>
</dbReference>
<dbReference type="InterPro" id="IPR039421">
    <property type="entry name" value="Type_1_exporter"/>
</dbReference>
<evidence type="ECO:0000256" key="1">
    <source>
        <dbReference type="ARBA" id="ARBA00004651"/>
    </source>
</evidence>
<dbReference type="PROSITE" id="PS00211">
    <property type="entry name" value="ABC_TRANSPORTER_1"/>
    <property type="match status" value="1"/>
</dbReference>
<dbReference type="FunFam" id="3.40.50.300:FF:000299">
    <property type="entry name" value="ABC transporter ATP-binding protein/permease"/>
    <property type="match status" value="1"/>
</dbReference>
<gene>
    <name evidence="13" type="ORF">THAOC_06322</name>
</gene>
<keyword evidence="2" id="KW-0813">Transport</keyword>